<dbReference type="OrthoDB" id="5233258at2759"/>
<keyword evidence="3" id="KW-1185">Reference proteome</keyword>
<evidence type="ECO:0000313" key="3">
    <source>
        <dbReference type="Proteomes" id="UP000078559"/>
    </source>
</evidence>
<proteinExistence type="predicted"/>
<name>A0A194VNJ9_CYTMA</name>
<dbReference type="EMBL" id="CM003098">
    <property type="protein sequence ID" value="KUI65410.1"/>
    <property type="molecule type" value="Genomic_DNA"/>
</dbReference>
<protein>
    <submittedName>
        <fullName evidence="2">Uncharacterized protein</fullName>
    </submittedName>
</protein>
<reference evidence="2" key="1">
    <citation type="submission" date="2014-12" db="EMBL/GenBank/DDBJ databases">
        <title>Genome Sequence of Valsa Canker Pathogens Uncovers a Specific Adaption of Colonization on Woody Bark.</title>
        <authorList>
            <person name="Yin Z."/>
            <person name="Liu H."/>
            <person name="Gao X."/>
            <person name="Li Z."/>
            <person name="Song N."/>
            <person name="Ke X."/>
            <person name="Dai Q."/>
            <person name="Wu Y."/>
            <person name="Sun Y."/>
            <person name="Xu J.-R."/>
            <person name="Kang Z.K."/>
            <person name="Wang L."/>
            <person name="Huang L."/>
        </authorList>
    </citation>
    <scope>NUCLEOTIDE SEQUENCE [LARGE SCALE GENOMIC DNA]</scope>
    <source>
        <strain evidence="2">03-8</strain>
    </source>
</reference>
<evidence type="ECO:0000256" key="1">
    <source>
        <dbReference type="SAM" id="Coils"/>
    </source>
</evidence>
<keyword evidence="1" id="KW-0175">Coiled coil</keyword>
<gene>
    <name evidence="2" type="ORF">VM1G_00720</name>
</gene>
<organism evidence="2 3">
    <name type="scientific">Cytospora mali</name>
    <name type="common">Apple Valsa canker fungus</name>
    <name type="synonym">Valsa mali</name>
    <dbReference type="NCBI Taxonomy" id="578113"/>
    <lineage>
        <taxon>Eukaryota</taxon>
        <taxon>Fungi</taxon>
        <taxon>Dikarya</taxon>
        <taxon>Ascomycota</taxon>
        <taxon>Pezizomycotina</taxon>
        <taxon>Sordariomycetes</taxon>
        <taxon>Sordariomycetidae</taxon>
        <taxon>Diaporthales</taxon>
        <taxon>Cytosporaceae</taxon>
        <taxon>Cytospora</taxon>
    </lineage>
</organism>
<dbReference type="SMR" id="A0A194VNJ9"/>
<feature type="coiled-coil region" evidence="1">
    <location>
        <begin position="291"/>
        <end position="329"/>
    </location>
</feature>
<dbReference type="AlphaFoldDB" id="A0A194VNJ9"/>
<evidence type="ECO:0000313" key="2">
    <source>
        <dbReference type="EMBL" id="KUI65410.1"/>
    </source>
</evidence>
<accession>A0A194VNJ9</accession>
<sequence length="392" mass="46265">MPSYPQPRDRIPFHKNFYHRLLAPPPRPTKSNPVRLPRNPALAAARHKGDVQLKQAITRLRDTIRHRREKQRLARAERRYRRFFRRRRGHRVGRSPACLRCALGGLRCSATYVRYQDDVRCRRCERNGDEFCVRQREDVTAGEVLDPAWLRQVKRSPAVRDPVSGRKALDEITRGKQRRVVNPFGVGKGGKEVWEAECMVYCLDPVLRDDKRRLLDIAGDMLHYDDAKFVHGTRVSAIHARNFALPMWHENDKPGNKADPECLMRMPVAYFREVKARREERRMEIEMRVEVSRAKEARKAEMSRIEDEKRRLEEAAKLETQRIEEEKAKVRKMYNDMGSEEDIRRRSAERRRIIGEQLRLGKNAVLIRTYLEELTDKYIEEIKLGLRTDLPI</sequence>
<dbReference type="Proteomes" id="UP000078559">
    <property type="component" value="Chromosome 1"/>
</dbReference>